<accession>A0AA40FLW1</accession>
<evidence type="ECO:0000256" key="1">
    <source>
        <dbReference type="SAM" id="MobiDB-lite"/>
    </source>
</evidence>
<feature type="region of interest" description="Disordered" evidence="1">
    <location>
        <begin position="39"/>
        <end position="65"/>
    </location>
</feature>
<evidence type="ECO:0000313" key="3">
    <source>
        <dbReference type="Proteomes" id="UP001177670"/>
    </source>
</evidence>
<feature type="compositionally biased region" description="Basic and acidic residues" evidence="1">
    <location>
        <begin position="47"/>
        <end position="57"/>
    </location>
</feature>
<dbReference type="Proteomes" id="UP001177670">
    <property type="component" value="Unassembled WGS sequence"/>
</dbReference>
<comment type="caution">
    <text evidence="2">The sequence shown here is derived from an EMBL/GenBank/DDBJ whole genome shotgun (WGS) entry which is preliminary data.</text>
</comment>
<sequence>MSSACEACFIKWFLVDIATVRNHASEIVILQENPPRPESCYAKHPTYTHDKPQKEKNANAQQEIDGFAKSKIEGRLASLNPH</sequence>
<organism evidence="2 3">
    <name type="scientific">Melipona bicolor</name>
    <dbReference type="NCBI Taxonomy" id="60889"/>
    <lineage>
        <taxon>Eukaryota</taxon>
        <taxon>Metazoa</taxon>
        <taxon>Ecdysozoa</taxon>
        <taxon>Arthropoda</taxon>
        <taxon>Hexapoda</taxon>
        <taxon>Insecta</taxon>
        <taxon>Pterygota</taxon>
        <taxon>Neoptera</taxon>
        <taxon>Endopterygota</taxon>
        <taxon>Hymenoptera</taxon>
        <taxon>Apocrita</taxon>
        <taxon>Aculeata</taxon>
        <taxon>Apoidea</taxon>
        <taxon>Anthophila</taxon>
        <taxon>Apidae</taxon>
        <taxon>Melipona</taxon>
    </lineage>
</organism>
<dbReference type="AlphaFoldDB" id="A0AA40FLW1"/>
<protein>
    <submittedName>
        <fullName evidence="2">Uncharacterized protein</fullName>
    </submittedName>
</protein>
<dbReference type="EMBL" id="JAHYIQ010000027">
    <property type="protein sequence ID" value="KAK1121232.1"/>
    <property type="molecule type" value="Genomic_DNA"/>
</dbReference>
<reference evidence="2" key="1">
    <citation type="submission" date="2021-10" db="EMBL/GenBank/DDBJ databases">
        <title>Melipona bicolor Genome sequencing and assembly.</title>
        <authorList>
            <person name="Araujo N.S."/>
            <person name="Arias M.C."/>
        </authorList>
    </citation>
    <scope>NUCLEOTIDE SEQUENCE</scope>
    <source>
        <strain evidence="2">USP_2M_L1-L4_2017</strain>
        <tissue evidence="2">Whole body</tissue>
    </source>
</reference>
<keyword evidence="3" id="KW-1185">Reference proteome</keyword>
<gene>
    <name evidence="2" type="ORF">K0M31_010539</name>
</gene>
<evidence type="ECO:0000313" key="2">
    <source>
        <dbReference type="EMBL" id="KAK1121232.1"/>
    </source>
</evidence>
<proteinExistence type="predicted"/>
<name>A0AA40FLW1_9HYME</name>